<name>A0ABV0UWD4_9TELE</name>
<accession>A0ABV0UWD4</accession>
<protein>
    <submittedName>
        <fullName evidence="2">Uncharacterized protein</fullName>
    </submittedName>
</protein>
<evidence type="ECO:0000313" key="3">
    <source>
        <dbReference type="Proteomes" id="UP001482620"/>
    </source>
</evidence>
<evidence type="ECO:0000256" key="1">
    <source>
        <dbReference type="SAM" id="MobiDB-lite"/>
    </source>
</evidence>
<feature type="region of interest" description="Disordered" evidence="1">
    <location>
        <begin position="1"/>
        <end position="23"/>
    </location>
</feature>
<comment type="caution">
    <text evidence="2">The sequence shown here is derived from an EMBL/GenBank/DDBJ whole genome shotgun (WGS) entry which is preliminary data.</text>
</comment>
<sequence>MLPHIKPDRMFPPNMDLVDGRQESARDRWVQRQMEEAMKHLATDLEVLPFPLLLEQMEHEAVQLRSPHAPLVACPDPAAKPASLSRRRKRRRGAPSCSSAGGVSRRSLPWPLL</sequence>
<proteinExistence type="predicted"/>
<keyword evidence="3" id="KW-1185">Reference proteome</keyword>
<evidence type="ECO:0000313" key="2">
    <source>
        <dbReference type="EMBL" id="MEQ2249385.1"/>
    </source>
</evidence>
<reference evidence="2 3" key="1">
    <citation type="submission" date="2021-06" db="EMBL/GenBank/DDBJ databases">
        <authorList>
            <person name="Palmer J.M."/>
        </authorList>
    </citation>
    <scope>NUCLEOTIDE SEQUENCE [LARGE SCALE GENOMIC DNA]</scope>
    <source>
        <strain evidence="3">if_2019</strain>
        <tissue evidence="2">Muscle</tissue>
    </source>
</reference>
<dbReference type="Proteomes" id="UP001482620">
    <property type="component" value="Unassembled WGS sequence"/>
</dbReference>
<feature type="region of interest" description="Disordered" evidence="1">
    <location>
        <begin position="68"/>
        <end position="113"/>
    </location>
</feature>
<organism evidence="2 3">
    <name type="scientific">Ilyodon furcidens</name>
    <name type="common">goldbreast splitfin</name>
    <dbReference type="NCBI Taxonomy" id="33524"/>
    <lineage>
        <taxon>Eukaryota</taxon>
        <taxon>Metazoa</taxon>
        <taxon>Chordata</taxon>
        <taxon>Craniata</taxon>
        <taxon>Vertebrata</taxon>
        <taxon>Euteleostomi</taxon>
        <taxon>Actinopterygii</taxon>
        <taxon>Neopterygii</taxon>
        <taxon>Teleostei</taxon>
        <taxon>Neoteleostei</taxon>
        <taxon>Acanthomorphata</taxon>
        <taxon>Ovalentaria</taxon>
        <taxon>Atherinomorphae</taxon>
        <taxon>Cyprinodontiformes</taxon>
        <taxon>Goodeidae</taxon>
        <taxon>Ilyodon</taxon>
    </lineage>
</organism>
<dbReference type="EMBL" id="JAHRIQ010085041">
    <property type="protein sequence ID" value="MEQ2249385.1"/>
    <property type="molecule type" value="Genomic_DNA"/>
</dbReference>
<gene>
    <name evidence="2" type="ORF">ILYODFUR_028632</name>
</gene>